<sequence>MVDKLSRGLISWRLTTKPTVFGKDKELCCNLDDQTLLNRTGYQSKGENVDVLVVNSKTINDSRYSKEFHKAKITSILTITSLIGDVNVPFTCKHGLFMYKEAINMTVENFESHPWNKEASLKNEDGNMIFSVKFHQVFTVPTCRASYGEDNITNILIMSSVPTDLLFKVEISLKYNASKDCIHNQFYIICCIGTMKIKQRFETASDVCLEIEHLVEKDEKMQVPEKDQTIGTVGYVIFMLVFIFYCVFLPVSFAVMKCFDNSFIHN</sequence>
<name>A0A6J7ZWY2_MYTCO</name>
<protein>
    <submittedName>
        <fullName evidence="2">Uncharacterized protein</fullName>
    </submittedName>
</protein>
<keyword evidence="3" id="KW-1185">Reference proteome</keyword>
<dbReference type="AlphaFoldDB" id="A0A6J7ZWY2"/>
<reference evidence="2 3" key="1">
    <citation type="submission" date="2020-06" db="EMBL/GenBank/DDBJ databases">
        <authorList>
            <person name="Li R."/>
            <person name="Bekaert M."/>
        </authorList>
    </citation>
    <scope>NUCLEOTIDE SEQUENCE [LARGE SCALE GENOMIC DNA]</scope>
    <source>
        <strain evidence="3">wild</strain>
    </source>
</reference>
<dbReference type="EMBL" id="CACVKT020000203">
    <property type="protein sequence ID" value="CAC5357349.1"/>
    <property type="molecule type" value="Genomic_DNA"/>
</dbReference>
<evidence type="ECO:0000256" key="1">
    <source>
        <dbReference type="SAM" id="Phobius"/>
    </source>
</evidence>
<organism evidence="2 3">
    <name type="scientific">Mytilus coruscus</name>
    <name type="common">Sea mussel</name>
    <dbReference type="NCBI Taxonomy" id="42192"/>
    <lineage>
        <taxon>Eukaryota</taxon>
        <taxon>Metazoa</taxon>
        <taxon>Spiralia</taxon>
        <taxon>Lophotrochozoa</taxon>
        <taxon>Mollusca</taxon>
        <taxon>Bivalvia</taxon>
        <taxon>Autobranchia</taxon>
        <taxon>Pteriomorphia</taxon>
        <taxon>Mytilida</taxon>
        <taxon>Mytiloidea</taxon>
        <taxon>Mytilidae</taxon>
        <taxon>Mytilinae</taxon>
        <taxon>Mytilus</taxon>
    </lineage>
</organism>
<keyword evidence="1" id="KW-0472">Membrane</keyword>
<accession>A0A6J7ZWY2</accession>
<evidence type="ECO:0000313" key="2">
    <source>
        <dbReference type="EMBL" id="CAC5357349.1"/>
    </source>
</evidence>
<evidence type="ECO:0000313" key="3">
    <source>
        <dbReference type="Proteomes" id="UP000507470"/>
    </source>
</evidence>
<keyword evidence="1" id="KW-1133">Transmembrane helix</keyword>
<gene>
    <name evidence="2" type="ORF">MCOR_1054</name>
</gene>
<proteinExistence type="predicted"/>
<dbReference type="Proteomes" id="UP000507470">
    <property type="component" value="Unassembled WGS sequence"/>
</dbReference>
<feature type="transmembrane region" description="Helical" evidence="1">
    <location>
        <begin position="233"/>
        <end position="256"/>
    </location>
</feature>
<keyword evidence="1" id="KW-0812">Transmembrane</keyword>